<dbReference type="InterPro" id="IPR020846">
    <property type="entry name" value="MFS_dom"/>
</dbReference>
<keyword evidence="4 8" id="KW-0812">Transmembrane</keyword>
<keyword evidence="11" id="KW-1185">Reference proteome</keyword>
<evidence type="ECO:0000259" key="9">
    <source>
        <dbReference type="PROSITE" id="PS50850"/>
    </source>
</evidence>
<keyword evidence="2" id="KW-0813">Transport</keyword>
<accession>A0A4R4W586</accession>
<feature type="transmembrane region" description="Helical" evidence="8">
    <location>
        <begin position="239"/>
        <end position="256"/>
    </location>
</feature>
<keyword evidence="5 8" id="KW-1133">Transmembrane helix</keyword>
<feature type="domain" description="Major facilitator superfamily (MFS) profile" evidence="9">
    <location>
        <begin position="1"/>
        <end position="381"/>
    </location>
</feature>
<feature type="region of interest" description="Disordered" evidence="7">
    <location>
        <begin position="384"/>
        <end position="472"/>
    </location>
</feature>
<dbReference type="Pfam" id="PF07690">
    <property type="entry name" value="MFS_1"/>
    <property type="match status" value="1"/>
</dbReference>
<feature type="transmembrane region" description="Helical" evidence="8">
    <location>
        <begin position="106"/>
        <end position="124"/>
    </location>
</feature>
<dbReference type="GO" id="GO:0005886">
    <property type="term" value="C:plasma membrane"/>
    <property type="evidence" value="ECO:0007669"/>
    <property type="project" value="UniProtKB-SubCell"/>
</dbReference>
<keyword evidence="6 8" id="KW-0472">Membrane</keyword>
<evidence type="ECO:0000256" key="4">
    <source>
        <dbReference type="ARBA" id="ARBA00022692"/>
    </source>
</evidence>
<dbReference type="InterPro" id="IPR050171">
    <property type="entry name" value="MFS_Transporters"/>
</dbReference>
<dbReference type="InterPro" id="IPR011701">
    <property type="entry name" value="MFS"/>
</dbReference>
<comment type="subcellular location">
    <subcellularLocation>
        <location evidence="1">Cell membrane</location>
        <topology evidence="1">Multi-pass membrane protein</topology>
    </subcellularLocation>
</comment>
<evidence type="ECO:0000256" key="1">
    <source>
        <dbReference type="ARBA" id="ARBA00004651"/>
    </source>
</evidence>
<feature type="transmembrane region" description="Helical" evidence="8">
    <location>
        <begin position="45"/>
        <end position="65"/>
    </location>
</feature>
<feature type="transmembrane region" description="Helical" evidence="8">
    <location>
        <begin position="292"/>
        <end position="316"/>
    </location>
</feature>
<dbReference type="OrthoDB" id="3177957at2"/>
<feature type="compositionally biased region" description="Basic residues" evidence="7">
    <location>
        <begin position="463"/>
        <end position="472"/>
    </location>
</feature>
<dbReference type="SUPFAM" id="SSF103473">
    <property type="entry name" value="MFS general substrate transporter"/>
    <property type="match status" value="1"/>
</dbReference>
<protein>
    <submittedName>
        <fullName evidence="10">MFS transporter</fullName>
    </submittedName>
</protein>
<feature type="compositionally biased region" description="Gly residues" evidence="7">
    <location>
        <begin position="438"/>
        <end position="447"/>
    </location>
</feature>
<feature type="transmembrane region" description="Helical" evidence="8">
    <location>
        <begin position="359"/>
        <end position="382"/>
    </location>
</feature>
<feature type="transmembrane region" description="Helical" evidence="8">
    <location>
        <begin position="165"/>
        <end position="184"/>
    </location>
</feature>
<reference evidence="10 11" key="1">
    <citation type="submission" date="2019-03" db="EMBL/GenBank/DDBJ databases">
        <title>Draft genome sequences of novel Actinobacteria.</title>
        <authorList>
            <person name="Sahin N."/>
            <person name="Ay H."/>
            <person name="Saygin H."/>
        </authorList>
    </citation>
    <scope>NUCLEOTIDE SEQUENCE [LARGE SCALE GENOMIC DNA]</scope>
    <source>
        <strain evidence="10 11">16K309</strain>
    </source>
</reference>
<sequence length="472" mass="47440">MTLTAPAPSRSTRTGLYVLVVLTIGAYLPSPLLPGYQHDFGFGDLSMTLIYATFALVSAPALLLLGPATDVVGPRSVLRASLIAGAVASLCFALASGPLWLVAGRAAQGIALGTATGAASVLISQNARERGALLASTAFVAGTAAGPIVGGVLAEHAPAPFVLPFLLHLVALGYGWSRVSALPTSAPSGRWRPTRPRIPAGMRSVFGVSAATGFLAWTVVGLFLSLIPALLDRAGHTDLAMSGSVLGAVLICSVLTQPLVSRWGAHRAQLHGLCALFVSLVLLALAGGGSALITLVAAVTAGAGHGLAYGGAAAAVERTAPPAQRGAITGALYLAFYLGAGCPAIAVGLIALGEPLGTATSWGAVAVAGLVLLTLLVAKSLAPGRSARHHRRDASGRSTTHFTSAARGGGRRPGARPRRERGARAARPVLRRRAPRTGAGGRPGAGGAAPLQRHRGPGDAAAHRARRGGVAG</sequence>
<evidence type="ECO:0000256" key="2">
    <source>
        <dbReference type="ARBA" id="ARBA00022448"/>
    </source>
</evidence>
<proteinExistence type="predicted"/>
<feature type="transmembrane region" description="Helical" evidence="8">
    <location>
        <begin position="205"/>
        <end position="227"/>
    </location>
</feature>
<feature type="compositionally biased region" description="Basic residues" evidence="7">
    <location>
        <begin position="409"/>
        <end position="421"/>
    </location>
</feature>
<evidence type="ECO:0000256" key="5">
    <source>
        <dbReference type="ARBA" id="ARBA00022989"/>
    </source>
</evidence>
<dbReference type="InterPro" id="IPR036259">
    <property type="entry name" value="MFS_trans_sf"/>
</dbReference>
<name>A0A4R4W586_9PSEU</name>
<organism evidence="10 11">
    <name type="scientific">Saccharopolyspora terrae</name>
    <dbReference type="NCBI Taxonomy" id="2530384"/>
    <lineage>
        <taxon>Bacteria</taxon>
        <taxon>Bacillati</taxon>
        <taxon>Actinomycetota</taxon>
        <taxon>Actinomycetes</taxon>
        <taxon>Pseudonocardiales</taxon>
        <taxon>Pseudonocardiaceae</taxon>
        <taxon>Saccharopolyspora</taxon>
    </lineage>
</organism>
<feature type="transmembrane region" description="Helical" evidence="8">
    <location>
        <begin position="16"/>
        <end position="33"/>
    </location>
</feature>
<feature type="transmembrane region" description="Helical" evidence="8">
    <location>
        <begin position="131"/>
        <end position="153"/>
    </location>
</feature>
<evidence type="ECO:0000313" key="10">
    <source>
        <dbReference type="EMBL" id="TDD10764.1"/>
    </source>
</evidence>
<evidence type="ECO:0000313" key="11">
    <source>
        <dbReference type="Proteomes" id="UP000295674"/>
    </source>
</evidence>
<dbReference type="PANTHER" id="PTHR23517:SF13">
    <property type="entry name" value="MAJOR FACILITATOR SUPERFAMILY MFS_1"/>
    <property type="match status" value="1"/>
</dbReference>
<dbReference type="PANTHER" id="PTHR23517">
    <property type="entry name" value="RESISTANCE PROTEIN MDTM, PUTATIVE-RELATED-RELATED"/>
    <property type="match status" value="1"/>
</dbReference>
<evidence type="ECO:0000256" key="7">
    <source>
        <dbReference type="SAM" id="MobiDB-lite"/>
    </source>
</evidence>
<dbReference type="Proteomes" id="UP000295674">
    <property type="component" value="Unassembled WGS sequence"/>
</dbReference>
<comment type="caution">
    <text evidence="10">The sequence shown here is derived from an EMBL/GenBank/DDBJ whole genome shotgun (WGS) entry which is preliminary data.</text>
</comment>
<dbReference type="EMBL" id="SMKS01000001">
    <property type="protein sequence ID" value="TDD10764.1"/>
    <property type="molecule type" value="Genomic_DNA"/>
</dbReference>
<dbReference type="GO" id="GO:0022857">
    <property type="term" value="F:transmembrane transporter activity"/>
    <property type="evidence" value="ECO:0007669"/>
    <property type="project" value="InterPro"/>
</dbReference>
<evidence type="ECO:0000256" key="6">
    <source>
        <dbReference type="ARBA" id="ARBA00023136"/>
    </source>
</evidence>
<dbReference type="AlphaFoldDB" id="A0A4R4W586"/>
<dbReference type="PROSITE" id="PS50850">
    <property type="entry name" value="MFS"/>
    <property type="match status" value="1"/>
</dbReference>
<keyword evidence="3" id="KW-1003">Cell membrane</keyword>
<evidence type="ECO:0000256" key="8">
    <source>
        <dbReference type="SAM" id="Phobius"/>
    </source>
</evidence>
<feature type="transmembrane region" description="Helical" evidence="8">
    <location>
        <begin position="268"/>
        <end position="286"/>
    </location>
</feature>
<evidence type="ECO:0000256" key="3">
    <source>
        <dbReference type="ARBA" id="ARBA00022475"/>
    </source>
</evidence>
<gene>
    <name evidence="10" type="ORF">E1181_01775</name>
</gene>
<feature type="transmembrane region" description="Helical" evidence="8">
    <location>
        <begin position="77"/>
        <end position="100"/>
    </location>
</feature>
<feature type="transmembrane region" description="Helical" evidence="8">
    <location>
        <begin position="328"/>
        <end position="353"/>
    </location>
</feature>
<dbReference type="Gene3D" id="1.20.1250.20">
    <property type="entry name" value="MFS general substrate transporter like domains"/>
    <property type="match status" value="1"/>
</dbReference>